<evidence type="ECO:0000313" key="7">
    <source>
        <dbReference type="EMBL" id="MDY0409587.1"/>
    </source>
</evidence>
<keyword evidence="3 5" id="KW-1133">Transmembrane helix</keyword>
<dbReference type="Pfam" id="PF12698">
    <property type="entry name" value="ABC2_membrane_3"/>
    <property type="match status" value="1"/>
</dbReference>
<comment type="caution">
    <text evidence="7">The sequence shown here is derived from an EMBL/GenBank/DDBJ whole genome shotgun (WGS) entry which is preliminary data.</text>
</comment>
<proteinExistence type="predicted"/>
<evidence type="ECO:0000313" key="8">
    <source>
        <dbReference type="Proteomes" id="UP001275315"/>
    </source>
</evidence>
<evidence type="ECO:0000256" key="1">
    <source>
        <dbReference type="ARBA" id="ARBA00004141"/>
    </source>
</evidence>
<feature type="transmembrane region" description="Helical" evidence="5">
    <location>
        <begin position="87"/>
        <end position="108"/>
    </location>
</feature>
<gene>
    <name evidence="7" type="ORF">RWD45_14695</name>
</gene>
<feature type="transmembrane region" description="Helical" evidence="5">
    <location>
        <begin position="120"/>
        <end position="139"/>
    </location>
</feature>
<feature type="transmembrane region" description="Helical" evidence="5">
    <location>
        <begin position="47"/>
        <end position="66"/>
    </location>
</feature>
<dbReference type="InterPro" id="IPR013525">
    <property type="entry name" value="ABC2_TM"/>
</dbReference>
<keyword evidence="8" id="KW-1185">Reference proteome</keyword>
<evidence type="ECO:0000256" key="4">
    <source>
        <dbReference type="ARBA" id="ARBA00023136"/>
    </source>
</evidence>
<comment type="subcellular location">
    <subcellularLocation>
        <location evidence="1">Membrane</location>
        <topology evidence="1">Multi-pass membrane protein</topology>
    </subcellularLocation>
</comment>
<dbReference type="Proteomes" id="UP001275315">
    <property type="component" value="Unassembled WGS sequence"/>
</dbReference>
<organism evidence="7 8">
    <name type="scientific">Paracerasibacillus soli</name>
    <dbReference type="NCBI Taxonomy" id="480284"/>
    <lineage>
        <taxon>Bacteria</taxon>
        <taxon>Bacillati</taxon>
        <taxon>Bacillota</taxon>
        <taxon>Bacilli</taxon>
        <taxon>Bacillales</taxon>
        <taxon>Bacillaceae</taxon>
        <taxon>Paracerasibacillus</taxon>
    </lineage>
</organism>
<evidence type="ECO:0000256" key="5">
    <source>
        <dbReference type="SAM" id="Phobius"/>
    </source>
</evidence>
<dbReference type="EMBL" id="JAWDIQ010000002">
    <property type="protein sequence ID" value="MDY0409587.1"/>
    <property type="molecule type" value="Genomic_DNA"/>
</dbReference>
<evidence type="ECO:0000259" key="6">
    <source>
        <dbReference type="Pfam" id="PF12698"/>
    </source>
</evidence>
<sequence length="199" mass="21799">MFAGIILLSIIFAGMYIFQSASQEKKDKIAEIILSSITPGELMQGKIIGYFVLGLVQAAVLLFFAIPITLWKTDIPVFEYLFVPETLLLVFIAILGYLLFASLFVGIGATMADVSSAGNFQGIVMMLPFLPFALIGPVISDPSGLVAQIGTYVPFTTPGILLLRLTMLEEWPWIEIAIALVILIVSIWLFMKLAGKYSK</sequence>
<protein>
    <submittedName>
        <fullName evidence="7">ABC transporter permease</fullName>
    </submittedName>
</protein>
<reference evidence="7 8" key="1">
    <citation type="submission" date="2023-10" db="EMBL/GenBank/DDBJ databases">
        <title>Virgibacillus soli CC-YMP-6 genome.</title>
        <authorList>
            <person name="Miliotis G."/>
            <person name="Sengupta P."/>
            <person name="Hameed A."/>
            <person name="Chuvochina M."/>
            <person name="Mcdonagh F."/>
            <person name="Simpson A.C."/>
            <person name="Singh N.K."/>
            <person name="Rekha P.D."/>
            <person name="Raman K."/>
            <person name="Hugenholtz P."/>
            <person name="Venkateswaran K."/>
        </authorList>
    </citation>
    <scope>NUCLEOTIDE SEQUENCE [LARGE SCALE GENOMIC DNA]</scope>
    <source>
        <strain evidence="7 8">CC-YMP-6</strain>
    </source>
</reference>
<evidence type="ECO:0000256" key="2">
    <source>
        <dbReference type="ARBA" id="ARBA00022692"/>
    </source>
</evidence>
<name>A0ABU5CUS9_9BACI</name>
<accession>A0ABU5CUS9</accession>
<feature type="transmembrane region" description="Helical" evidence="5">
    <location>
        <begin position="171"/>
        <end position="191"/>
    </location>
</feature>
<feature type="domain" description="ABC-2 type transporter transmembrane" evidence="6">
    <location>
        <begin position="3"/>
        <end position="194"/>
    </location>
</feature>
<keyword evidence="4 5" id="KW-0472">Membrane</keyword>
<evidence type="ECO:0000256" key="3">
    <source>
        <dbReference type="ARBA" id="ARBA00022989"/>
    </source>
</evidence>
<keyword evidence="2 5" id="KW-0812">Transmembrane</keyword>